<accession>A0A9X3XRQ8</accession>
<dbReference type="PANTHER" id="PTHR21600">
    <property type="entry name" value="MITOCHONDRIAL RNA PSEUDOURIDINE SYNTHASE"/>
    <property type="match status" value="1"/>
</dbReference>
<dbReference type="PROSITE" id="PS01129">
    <property type="entry name" value="PSI_RLU"/>
    <property type="match status" value="1"/>
</dbReference>
<dbReference type="InterPro" id="IPR006225">
    <property type="entry name" value="PsdUridine_synth_RluC/D"/>
</dbReference>
<keyword evidence="3 6" id="KW-0694">RNA-binding</keyword>
<evidence type="ECO:0000313" key="10">
    <source>
        <dbReference type="Proteomes" id="UP001141183"/>
    </source>
</evidence>
<keyword evidence="10" id="KW-1185">Reference proteome</keyword>
<dbReference type="Pfam" id="PF00849">
    <property type="entry name" value="PseudoU_synth_2"/>
    <property type="match status" value="1"/>
</dbReference>
<dbReference type="CDD" id="cd02869">
    <property type="entry name" value="PseudoU_synth_RluA_like"/>
    <property type="match status" value="1"/>
</dbReference>
<comment type="caution">
    <text evidence="9">The sequence shown here is derived from an EMBL/GenBank/DDBJ whole genome shotgun (WGS) entry which is preliminary data.</text>
</comment>
<dbReference type="GO" id="GO:0003723">
    <property type="term" value="F:RNA binding"/>
    <property type="evidence" value="ECO:0007669"/>
    <property type="project" value="UniProtKB-KW"/>
</dbReference>
<dbReference type="RefSeq" id="WP_008679169.1">
    <property type="nucleotide sequence ID" value="NZ_CABKOG010000003.1"/>
</dbReference>
<dbReference type="InterPro" id="IPR020103">
    <property type="entry name" value="PsdUridine_synth_cat_dom_sf"/>
</dbReference>
<reference evidence="9" key="1">
    <citation type="submission" date="2022-05" db="EMBL/GenBank/DDBJ databases">
        <title>Draft genome sequence of Clostridium tertium strain CP3 isolated from Peru.</title>
        <authorList>
            <person name="Hurtado R."/>
            <person name="Lima L."/>
            <person name="Sousa T."/>
            <person name="Jaiswal A.K."/>
            <person name="Tiwari S."/>
            <person name="Maturrano L."/>
            <person name="Brenig B."/>
            <person name="Azevedo V."/>
        </authorList>
    </citation>
    <scope>NUCLEOTIDE SEQUENCE</scope>
    <source>
        <strain evidence="9">CP3</strain>
    </source>
</reference>
<dbReference type="InterPro" id="IPR050188">
    <property type="entry name" value="RluA_PseudoU_synthase"/>
</dbReference>
<evidence type="ECO:0000256" key="6">
    <source>
        <dbReference type="PROSITE-ProRule" id="PRU00182"/>
    </source>
</evidence>
<dbReference type="GO" id="GO:0120159">
    <property type="term" value="F:rRNA pseudouridine synthase activity"/>
    <property type="evidence" value="ECO:0007669"/>
    <property type="project" value="UniProtKB-ARBA"/>
</dbReference>
<dbReference type="InterPro" id="IPR006224">
    <property type="entry name" value="PsdUridine_synth_RluA-like_CS"/>
</dbReference>
<dbReference type="InterPro" id="IPR006145">
    <property type="entry name" value="PsdUridine_synth_RsuA/RluA"/>
</dbReference>
<dbReference type="InterPro" id="IPR002942">
    <property type="entry name" value="S4_RNA-bd"/>
</dbReference>
<evidence type="ECO:0000256" key="2">
    <source>
        <dbReference type="ARBA" id="ARBA00010876"/>
    </source>
</evidence>
<dbReference type="EC" id="5.4.99.-" evidence="7"/>
<protein>
    <recommendedName>
        <fullName evidence="7">Pseudouridine synthase</fullName>
        <ecNumber evidence="7">5.4.99.-</ecNumber>
    </recommendedName>
</protein>
<keyword evidence="4 7" id="KW-0413">Isomerase</keyword>
<comment type="similarity">
    <text evidence="2 7">Belongs to the pseudouridine synthase RluA family.</text>
</comment>
<dbReference type="Gene3D" id="3.30.2350.10">
    <property type="entry name" value="Pseudouridine synthase"/>
    <property type="match status" value="1"/>
</dbReference>
<gene>
    <name evidence="9" type="ORF">NE398_20235</name>
</gene>
<evidence type="ECO:0000256" key="3">
    <source>
        <dbReference type="ARBA" id="ARBA00022884"/>
    </source>
</evidence>
<dbReference type="PANTHER" id="PTHR21600:SF44">
    <property type="entry name" value="RIBOSOMAL LARGE SUBUNIT PSEUDOURIDINE SYNTHASE D"/>
    <property type="match status" value="1"/>
</dbReference>
<dbReference type="SUPFAM" id="SSF55174">
    <property type="entry name" value="Alpha-L RNA-binding motif"/>
    <property type="match status" value="1"/>
</dbReference>
<name>A0A9X3XRQ8_9CLOT</name>
<evidence type="ECO:0000259" key="8">
    <source>
        <dbReference type="SMART" id="SM00363"/>
    </source>
</evidence>
<dbReference type="GO" id="GO:0000455">
    <property type="term" value="P:enzyme-directed rRNA pseudouridine synthesis"/>
    <property type="evidence" value="ECO:0007669"/>
    <property type="project" value="TreeGrafter"/>
</dbReference>
<evidence type="ECO:0000313" key="9">
    <source>
        <dbReference type="EMBL" id="MDC4242464.1"/>
    </source>
</evidence>
<evidence type="ECO:0000256" key="7">
    <source>
        <dbReference type="RuleBase" id="RU362028"/>
    </source>
</evidence>
<comment type="catalytic activity">
    <reaction evidence="1 7">
        <text>a uridine in RNA = a pseudouridine in RNA</text>
        <dbReference type="Rhea" id="RHEA:48348"/>
        <dbReference type="Rhea" id="RHEA-COMP:12068"/>
        <dbReference type="Rhea" id="RHEA-COMP:12069"/>
        <dbReference type="ChEBI" id="CHEBI:65314"/>
        <dbReference type="ChEBI" id="CHEBI:65315"/>
    </reaction>
</comment>
<dbReference type="FunFam" id="3.30.2350.10:FF:000006">
    <property type="entry name" value="Pseudouridine synthase"/>
    <property type="match status" value="1"/>
</dbReference>
<dbReference type="InterPro" id="IPR036986">
    <property type="entry name" value="S4_RNA-bd_sf"/>
</dbReference>
<dbReference type="Gene3D" id="3.10.290.10">
    <property type="entry name" value="RNA-binding S4 domain"/>
    <property type="match status" value="1"/>
</dbReference>
<dbReference type="CDD" id="cd00165">
    <property type="entry name" value="S4"/>
    <property type="match status" value="1"/>
</dbReference>
<dbReference type="EMBL" id="JAMRYU010000033">
    <property type="protein sequence ID" value="MDC4242464.1"/>
    <property type="molecule type" value="Genomic_DNA"/>
</dbReference>
<sequence>MDELVFKITEEENIGIRIDKYLSNIIEGKSRSFIQGLIDSGAILVNNKEVKSNYKLRNHDEIIVSMPEPIELDVEPEDIDLNIVYEDEDVIVLNKPQGVVVHPAPGNYSGTLVNGLLYHCKDLSGINGVIRPGIVHRIDKDTSGILVIAKNDDAHNHLAKQFKNHSIKREYYALVEGKFSKIEGTVDKPIGRNKKDRLKMAIMEDGKRAVTHYNVLEQYNNGTALVKCTLETGRTHQIRVHMASIGHPLVGDPLYNSNKKQKFKLQGQVLHAKTLGFIHPRSNEYIEFDSELPKYYLELLENIRK</sequence>
<dbReference type="Pfam" id="PF01479">
    <property type="entry name" value="S4"/>
    <property type="match status" value="1"/>
</dbReference>
<dbReference type="SUPFAM" id="SSF55120">
    <property type="entry name" value="Pseudouridine synthase"/>
    <property type="match status" value="1"/>
</dbReference>
<dbReference type="NCBIfam" id="TIGR00005">
    <property type="entry name" value="rluA_subfam"/>
    <property type="match status" value="1"/>
</dbReference>
<feature type="active site" evidence="5">
    <location>
        <position position="139"/>
    </location>
</feature>
<evidence type="ECO:0000256" key="1">
    <source>
        <dbReference type="ARBA" id="ARBA00000073"/>
    </source>
</evidence>
<organism evidence="9 10">
    <name type="scientific">Clostridium tertium</name>
    <dbReference type="NCBI Taxonomy" id="1559"/>
    <lineage>
        <taxon>Bacteria</taxon>
        <taxon>Bacillati</taxon>
        <taxon>Bacillota</taxon>
        <taxon>Clostridia</taxon>
        <taxon>Eubacteriales</taxon>
        <taxon>Clostridiaceae</taxon>
        <taxon>Clostridium</taxon>
    </lineage>
</organism>
<dbReference type="SMART" id="SM00363">
    <property type="entry name" value="S4"/>
    <property type="match status" value="1"/>
</dbReference>
<proteinExistence type="inferred from homology"/>
<feature type="domain" description="RNA-binding S4" evidence="8">
    <location>
        <begin position="16"/>
        <end position="80"/>
    </location>
</feature>
<dbReference type="Proteomes" id="UP001141183">
    <property type="component" value="Unassembled WGS sequence"/>
</dbReference>
<evidence type="ECO:0000256" key="5">
    <source>
        <dbReference type="PIRSR" id="PIRSR606225-1"/>
    </source>
</evidence>
<evidence type="ECO:0000256" key="4">
    <source>
        <dbReference type="ARBA" id="ARBA00023235"/>
    </source>
</evidence>
<dbReference type="AlphaFoldDB" id="A0A9X3XRQ8"/>
<dbReference type="PROSITE" id="PS50889">
    <property type="entry name" value="S4"/>
    <property type="match status" value="1"/>
</dbReference>
<comment type="function">
    <text evidence="7">Responsible for synthesis of pseudouridine from uracil.</text>
</comment>